<gene>
    <name evidence="1" type="ORF">BWGO95_04367</name>
</gene>
<dbReference type="Proteomes" id="UP000195696">
    <property type="component" value="Unassembled WGS sequence"/>
</dbReference>
<evidence type="ECO:0000313" key="1">
    <source>
        <dbReference type="EMBL" id="SCB70198.1"/>
    </source>
</evidence>
<evidence type="ECO:0000313" key="2">
    <source>
        <dbReference type="Proteomes" id="UP000195696"/>
    </source>
</evidence>
<sequence>MTPQQPLTFIR</sequence>
<proteinExistence type="predicted"/>
<accession>A0A1C4FHT5</accession>
<dbReference type="EMBL" id="FMAK01000052">
    <property type="protein sequence ID" value="SCB70198.1"/>
    <property type="molecule type" value="Genomic_DNA"/>
</dbReference>
<name>A0A1C4FHT5_BACMY</name>
<protein>
    <submittedName>
        <fullName evidence="1">Uncharacterized protein</fullName>
    </submittedName>
</protein>
<organism evidence="1 2">
    <name type="scientific">Bacillus mycoides</name>
    <dbReference type="NCBI Taxonomy" id="1405"/>
    <lineage>
        <taxon>Bacteria</taxon>
        <taxon>Bacillati</taxon>
        <taxon>Bacillota</taxon>
        <taxon>Bacilli</taxon>
        <taxon>Bacillales</taxon>
        <taxon>Bacillaceae</taxon>
        <taxon>Bacillus</taxon>
        <taxon>Bacillus cereus group</taxon>
    </lineage>
</organism>
<reference evidence="1 2" key="1">
    <citation type="submission" date="2016-08" db="EMBL/GenBank/DDBJ databases">
        <authorList>
            <person name="Seilhamer J.J."/>
        </authorList>
    </citation>
    <scope>NUCLEOTIDE SEQUENCE [LARGE SCALE GENOMIC DNA]</scope>
    <source>
        <strain evidence="1 2">SDA_GO95</strain>
    </source>
</reference>